<evidence type="ECO:0000256" key="4">
    <source>
        <dbReference type="ARBA" id="ARBA00022723"/>
    </source>
</evidence>
<dbReference type="CDD" id="cd18746">
    <property type="entry name" value="PIN_VapC4-5_FitB-like"/>
    <property type="match status" value="1"/>
</dbReference>
<feature type="binding site" evidence="8">
    <location>
        <position position="6"/>
    </location>
    <ligand>
        <name>Mg(2+)</name>
        <dbReference type="ChEBI" id="CHEBI:18420"/>
    </ligand>
</feature>
<comment type="caution">
    <text evidence="10">The sequence shown here is derived from an EMBL/GenBank/DDBJ whole genome shotgun (WGS) entry which is preliminary data.</text>
</comment>
<comment type="function">
    <text evidence="8">Toxic component of a toxin-antitoxin (TA) system. An RNase.</text>
</comment>
<dbReference type="Pfam" id="PF01850">
    <property type="entry name" value="PIN"/>
    <property type="match status" value="1"/>
</dbReference>
<dbReference type="RefSeq" id="WP_068503990.1">
    <property type="nucleotide sequence ID" value="NZ_LWQU01000180.1"/>
</dbReference>
<dbReference type="STRING" id="1437059.A6A05_16650"/>
<comment type="similarity">
    <text evidence="7 8">Belongs to the PINc/VapC protein family.</text>
</comment>
<keyword evidence="4 8" id="KW-0479">Metal-binding</keyword>
<evidence type="ECO:0000256" key="3">
    <source>
        <dbReference type="ARBA" id="ARBA00022722"/>
    </source>
</evidence>
<dbReference type="AlphaFoldDB" id="A0A178MAT4"/>
<evidence type="ECO:0000256" key="8">
    <source>
        <dbReference type="HAMAP-Rule" id="MF_00265"/>
    </source>
</evidence>
<evidence type="ECO:0000256" key="2">
    <source>
        <dbReference type="ARBA" id="ARBA00022649"/>
    </source>
</evidence>
<feature type="binding site" evidence="8">
    <location>
        <position position="102"/>
    </location>
    <ligand>
        <name>Mg(2+)</name>
        <dbReference type="ChEBI" id="CHEBI:18420"/>
    </ligand>
</feature>
<dbReference type="PANTHER" id="PTHR33653:SF1">
    <property type="entry name" value="RIBONUCLEASE VAPC2"/>
    <property type="match status" value="1"/>
</dbReference>
<evidence type="ECO:0000256" key="5">
    <source>
        <dbReference type="ARBA" id="ARBA00022801"/>
    </source>
</evidence>
<dbReference type="Proteomes" id="UP000078543">
    <property type="component" value="Unassembled WGS sequence"/>
</dbReference>
<dbReference type="GO" id="GO:0004540">
    <property type="term" value="F:RNA nuclease activity"/>
    <property type="evidence" value="ECO:0007669"/>
    <property type="project" value="InterPro"/>
</dbReference>
<keyword evidence="2 8" id="KW-1277">Toxin-antitoxin system</keyword>
<sequence length="137" mass="15150">MSYLVDTCALSELIRPVPAPQVVEWFETAPQEALFISALTLGEIRRGAEKLADGRRHGRIIAWLEIELPDWFESRVLPVDAAVADEWGRLTARIKQPLPAIDSLIAATALKHRLTVVTRNVADFAAAGVDILNPWEA</sequence>
<keyword evidence="8" id="KW-0800">Toxin</keyword>
<keyword evidence="3 8" id="KW-0540">Nuclease</keyword>
<dbReference type="HAMAP" id="MF_00265">
    <property type="entry name" value="VapC_Nob1"/>
    <property type="match status" value="1"/>
</dbReference>
<keyword evidence="5 8" id="KW-0378">Hydrolase</keyword>
<dbReference type="GO" id="GO:0016787">
    <property type="term" value="F:hydrolase activity"/>
    <property type="evidence" value="ECO:0007669"/>
    <property type="project" value="UniProtKB-KW"/>
</dbReference>
<keyword evidence="6 8" id="KW-0460">Magnesium</keyword>
<dbReference type="SUPFAM" id="SSF88723">
    <property type="entry name" value="PIN domain-like"/>
    <property type="match status" value="1"/>
</dbReference>
<dbReference type="InterPro" id="IPR050556">
    <property type="entry name" value="Type_II_TA_system_RNase"/>
</dbReference>
<evidence type="ECO:0000313" key="10">
    <source>
        <dbReference type="EMBL" id="OAN45859.1"/>
    </source>
</evidence>
<evidence type="ECO:0000256" key="1">
    <source>
        <dbReference type="ARBA" id="ARBA00001946"/>
    </source>
</evidence>
<comment type="cofactor">
    <cofactor evidence="1 8">
        <name>Mg(2+)</name>
        <dbReference type="ChEBI" id="CHEBI:18420"/>
    </cofactor>
</comment>
<protein>
    <recommendedName>
        <fullName evidence="8">Ribonuclease VapC</fullName>
        <shortName evidence="8">RNase VapC</shortName>
        <ecNumber evidence="8">3.1.-.-</ecNumber>
    </recommendedName>
    <alternativeName>
        <fullName evidence="8">Toxin VapC</fullName>
    </alternativeName>
</protein>
<dbReference type="PANTHER" id="PTHR33653">
    <property type="entry name" value="RIBONUCLEASE VAPC2"/>
    <property type="match status" value="1"/>
</dbReference>
<evidence type="ECO:0000256" key="7">
    <source>
        <dbReference type="ARBA" id="ARBA00038093"/>
    </source>
</evidence>
<evidence type="ECO:0000256" key="6">
    <source>
        <dbReference type="ARBA" id="ARBA00022842"/>
    </source>
</evidence>
<evidence type="ECO:0000313" key="11">
    <source>
        <dbReference type="Proteomes" id="UP000078543"/>
    </source>
</evidence>
<gene>
    <name evidence="8" type="primary">vapC</name>
    <name evidence="10" type="ORF">A6A05_16650</name>
</gene>
<dbReference type="Gene3D" id="3.40.50.1010">
    <property type="entry name" value="5'-nuclease"/>
    <property type="match status" value="1"/>
</dbReference>
<dbReference type="GO" id="GO:0090729">
    <property type="term" value="F:toxin activity"/>
    <property type="evidence" value="ECO:0007669"/>
    <property type="project" value="UniProtKB-KW"/>
</dbReference>
<proteinExistence type="inferred from homology"/>
<dbReference type="InterPro" id="IPR002716">
    <property type="entry name" value="PIN_dom"/>
</dbReference>
<dbReference type="EC" id="3.1.-.-" evidence="8"/>
<reference evidence="10 11" key="1">
    <citation type="submission" date="2016-04" db="EMBL/GenBank/DDBJ databases">
        <title>Draft genome sequence of freshwater magnetotactic bacteria Magnetospirillum marisnigri SP-1 and Magnetospirillum moscoviense BB-1.</title>
        <authorList>
            <person name="Koziaeva V."/>
            <person name="Dziuba M.V."/>
            <person name="Ivanov T.M."/>
            <person name="Kuznetsov B."/>
            <person name="Grouzdev D.S."/>
        </authorList>
    </citation>
    <scope>NUCLEOTIDE SEQUENCE [LARGE SCALE GENOMIC DNA]</scope>
    <source>
        <strain evidence="10 11">BB-1</strain>
    </source>
</reference>
<evidence type="ECO:0000259" key="9">
    <source>
        <dbReference type="Pfam" id="PF01850"/>
    </source>
</evidence>
<organism evidence="10 11">
    <name type="scientific">Magnetospirillum moscoviense</name>
    <dbReference type="NCBI Taxonomy" id="1437059"/>
    <lineage>
        <taxon>Bacteria</taxon>
        <taxon>Pseudomonadati</taxon>
        <taxon>Pseudomonadota</taxon>
        <taxon>Alphaproteobacteria</taxon>
        <taxon>Rhodospirillales</taxon>
        <taxon>Rhodospirillaceae</taxon>
        <taxon>Magnetospirillum</taxon>
    </lineage>
</organism>
<dbReference type="InterPro" id="IPR022907">
    <property type="entry name" value="VapC_family"/>
</dbReference>
<dbReference type="OrthoDB" id="7188375at2"/>
<name>A0A178MAT4_9PROT</name>
<feature type="domain" description="PIN" evidence="9">
    <location>
        <begin position="3"/>
        <end position="120"/>
    </location>
</feature>
<keyword evidence="11" id="KW-1185">Reference proteome</keyword>
<dbReference type="EMBL" id="LWQU01000180">
    <property type="protein sequence ID" value="OAN45859.1"/>
    <property type="molecule type" value="Genomic_DNA"/>
</dbReference>
<dbReference type="GO" id="GO:0000287">
    <property type="term" value="F:magnesium ion binding"/>
    <property type="evidence" value="ECO:0007669"/>
    <property type="project" value="UniProtKB-UniRule"/>
</dbReference>
<accession>A0A178MAT4</accession>
<dbReference type="InterPro" id="IPR029060">
    <property type="entry name" value="PIN-like_dom_sf"/>
</dbReference>